<organism evidence="1 2">
    <name type="scientific">Bonamia ostreae</name>
    <dbReference type="NCBI Taxonomy" id="126728"/>
    <lineage>
        <taxon>Eukaryota</taxon>
        <taxon>Sar</taxon>
        <taxon>Rhizaria</taxon>
        <taxon>Endomyxa</taxon>
        <taxon>Ascetosporea</taxon>
        <taxon>Haplosporida</taxon>
        <taxon>Bonamia</taxon>
    </lineage>
</organism>
<evidence type="ECO:0000313" key="1">
    <source>
        <dbReference type="EMBL" id="MES1919744.1"/>
    </source>
</evidence>
<accession>A0ABV2AJA3</accession>
<gene>
    <name evidence="1" type="ORF">MHBO_001521</name>
</gene>
<evidence type="ECO:0000313" key="2">
    <source>
        <dbReference type="Proteomes" id="UP001439008"/>
    </source>
</evidence>
<dbReference type="Proteomes" id="UP001439008">
    <property type="component" value="Unassembled WGS sequence"/>
</dbReference>
<protein>
    <submittedName>
        <fullName evidence="1">Uncharacterized protein</fullName>
    </submittedName>
</protein>
<sequence>DFLKKATKKFFKDRSIILKILCCGLKKIRKSKNEKFCNKIIETKIPETILAFLERHLYKEQPPDLNFHIRKEIKICFEMLFFVAETINLTENLTEKTIKLVATKPQIKLNFEELDIFYVYCFALTTRVFTKIDKFEKNDFSKLKICSETEQILKNSRYNEKMLKFSLSWIKFFIQNETAEFSQILEDIFDYFSQHNFNFAKTSFWNSKFLRFDLFSHFLFNLFKVYPIEKAIANYENNPKMLNFTIQAIFQNKKFAKKLLKSPFLDKILLLESKIFTEKGKFGNAKIRKDLGSGYLLMLSSLIKIDKTSKTVENNKINQKLIRKNFEAIMQKSIKFRKAKFYGKNSISTNFLNLSPFDKFDQFNNQKMVKILAENDENQIFCYLKLLKYNLKFGDSDKLEIDSFDLFYTLNEFLKFDDSLSTKKLAIEIQSEIIKTTKIIENLNKTENDLFFQNMQNLDHKNLFNSFCKIFVVVLQKYDQNFNKNFIFWG</sequence>
<feature type="non-terminal residue" evidence="1">
    <location>
        <position position="1"/>
    </location>
</feature>
<dbReference type="EMBL" id="JBDODL010000386">
    <property type="protein sequence ID" value="MES1919744.1"/>
    <property type="molecule type" value="Genomic_DNA"/>
</dbReference>
<reference evidence="1 2" key="1">
    <citation type="journal article" date="2024" name="BMC Biol.">
        <title>Comparative genomics of Ascetosporea gives new insight into the evolutionary basis for animal parasitism in Rhizaria.</title>
        <authorList>
            <person name="Hiltunen Thoren M."/>
            <person name="Onut-Brannstrom I."/>
            <person name="Alfjorden A."/>
            <person name="Peckova H."/>
            <person name="Swords F."/>
            <person name="Hooper C."/>
            <person name="Holzer A.S."/>
            <person name="Bass D."/>
            <person name="Burki F."/>
        </authorList>
    </citation>
    <scope>NUCLEOTIDE SEQUENCE [LARGE SCALE GENOMIC DNA]</scope>
    <source>
        <strain evidence="1">20-A016</strain>
    </source>
</reference>
<keyword evidence="2" id="KW-1185">Reference proteome</keyword>
<feature type="non-terminal residue" evidence="1">
    <location>
        <position position="490"/>
    </location>
</feature>
<proteinExistence type="predicted"/>
<comment type="caution">
    <text evidence="1">The sequence shown here is derived from an EMBL/GenBank/DDBJ whole genome shotgun (WGS) entry which is preliminary data.</text>
</comment>
<name>A0ABV2AJA3_9EUKA</name>